<accession>A0A1H4FGM9</accession>
<dbReference type="InterPro" id="IPR008929">
    <property type="entry name" value="Chondroitin_lyas"/>
</dbReference>
<evidence type="ECO:0000313" key="13">
    <source>
        <dbReference type="Proteomes" id="UP000438288"/>
    </source>
</evidence>
<dbReference type="EMBL" id="FNRP01000020">
    <property type="protein sequence ID" value="SEA96207.1"/>
    <property type="molecule type" value="Genomic_DNA"/>
</dbReference>
<protein>
    <submittedName>
        <fullName evidence="9">Heparan-sulfate lyase</fullName>
    </submittedName>
    <submittedName>
        <fullName evidence="7">Heparinase</fullName>
    </submittedName>
</protein>
<keyword evidence="3" id="KW-0574">Periplasm</keyword>
<dbReference type="GeneID" id="29451465"/>
<evidence type="ECO:0000256" key="2">
    <source>
        <dbReference type="ARBA" id="ARBA00022729"/>
    </source>
</evidence>
<dbReference type="Proteomes" id="UP000183766">
    <property type="component" value="Unassembled WGS sequence"/>
</dbReference>
<dbReference type="Proteomes" id="UP000438288">
    <property type="component" value="Unassembled WGS sequence"/>
</dbReference>
<dbReference type="Gene3D" id="2.70.98.70">
    <property type="match status" value="1"/>
</dbReference>
<dbReference type="InterPro" id="IPR031680">
    <property type="entry name" value="Hepar_II_III_N"/>
</dbReference>
<evidence type="ECO:0000313" key="9">
    <source>
        <dbReference type="EMBL" id="SEA96207.1"/>
    </source>
</evidence>
<evidence type="ECO:0000313" key="8">
    <source>
        <dbReference type="EMBL" id="KAB6339930.1"/>
    </source>
</evidence>
<feature type="domain" description="Heparinase II/III-like C-terminal" evidence="5">
    <location>
        <begin position="423"/>
        <end position="658"/>
    </location>
</feature>
<reference evidence="13 14" key="2">
    <citation type="journal article" date="2019" name="Nat. Med.">
        <title>A library of human gut bacterial isolates paired with longitudinal multiomics data enables mechanistic microbiome research.</title>
        <authorList>
            <person name="Poyet M."/>
            <person name="Groussin M."/>
            <person name="Gibbons S.M."/>
            <person name="Avila-Pacheco J."/>
            <person name="Jiang X."/>
            <person name="Kearney S.M."/>
            <person name="Perrotta A.R."/>
            <person name="Berdy B."/>
            <person name="Zhao S."/>
            <person name="Lieberman T.D."/>
            <person name="Swanson P.K."/>
            <person name="Smith M."/>
            <person name="Roesemann S."/>
            <person name="Alexander J.E."/>
            <person name="Rich S.A."/>
            <person name="Livny J."/>
            <person name="Vlamakis H."/>
            <person name="Clish C."/>
            <person name="Bullock K."/>
            <person name="Deik A."/>
            <person name="Scott J."/>
            <person name="Pierce K.A."/>
            <person name="Xavier R.J."/>
            <person name="Alm E.J."/>
        </authorList>
    </citation>
    <scope>NUCLEOTIDE SEQUENCE [LARGE SCALE GENOMIC DNA]</scope>
    <source>
        <strain evidence="8 13">BIOML-A16</strain>
        <strain evidence="7 14">BIOML-A62</strain>
    </source>
</reference>
<evidence type="ECO:0000313" key="14">
    <source>
        <dbReference type="Proteomes" id="UP000487596"/>
    </source>
</evidence>
<dbReference type="EMBL" id="WDCP01000014">
    <property type="protein sequence ID" value="KAB6339930.1"/>
    <property type="molecule type" value="Genomic_DNA"/>
</dbReference>
<dbReference type="GO" id="GO:0042597">
    <property type="term" value="C:periplasmic space"/>
    <property type="evidence" value="ECO:0007669"/>
    <property type="project" value="UniProtKB-SubCell"/>
</dbReference>
<dbReference type="GO" id="GO:0016829">
    <property type="term" value="F:lyase activity"/>
    <property type="evidence" value="ECO:0007669"/>
    <property type="project" value="UniProtKB-KW"/>
</dbReference>
<evidence type="ECO:0000256" key="4">
    <source>
        <dbReference type="ARBA" id="ARBA00023239"/>
    </source>
</evidence>
<evidence type="ECO:0000259" key="5">
    <source>
        <dbReference type="Pfam" id="PF07940"/>
    </source>
</evidence>
<dbReference type="PROSITE" id="PS51257">
    <property type="entry name" value="PROKAR_LIPOPROTEIN"/>
    <property type="match status" value="1"/>
</dbReference>
<keyword evidence="4 9" id="KW-0456">Lyase</keyword>
<comment type="subcellular location">
    <subcellularLocation>
        <location evidence="1">Periplasm</location>
    </subcellularLocation>
</comment>
<reference evidence="11 12" key="1">
    <citation type="submission" date="2016-10" db="EMBL/GenBank/DDBJ databases">
        <authorList>
            <person name="de Groot N.N."/>
        </authorList>
    </citation>
    <scope>NUCLEOTIDE SEQUENCE [LARGE SCALE GENOMIC DNA]</scope>
    <source>
        <strain evidence="10 12">NLAE-zl-C202</strain>
        <strain evidence="9 11">NLAE-zl-G339</strain>
    </source>
</reference>
<sequence length="729" mass="83443">MKNIFFICMFGLLAFAGCSDNEEEILTGGNIDIDMLPPNQPNDVIDEKLFAVINLDYPGLEKAKEFYNSGKYYYAVNELLEYYRNRTSVINPNIQLMNTPITASELNIADQALENRFYVRGFAERVEDGKEIYYSFTKDNKIDWSFIPSKVTDQEFKYQIHRHQWMLPQAKAYRTSRDEKYAESWINVYSDWLKTFPYEEGTTFPEEGGKENDVDYQWKGLQVAERVISQIDIMTYFIQSKNFTPEWLSVFLTAFAKEVECIRLNYYKEGNILVTQAQAVAMAGILMPEFKNANEWLSEGSQKLGEQIDKQFLADGVHYEFDISYHVGAISDFYETYRVAQLNNKAGGFPAGYLEKLKLPAHFVMDITYPNYSVENFNDTRSSRLGKSVLIKNFKKYAEMFPDDQEIQWMASERQSGSTPTYLQKAYTNGGYYILRNKWDDQSMMMILKNNNNPNNKYHCQPDNGTFSLYKKGRNFFPDAGSYAYSGSDRETYRGTARHNTLTIMSKTIPDDSMKGKLLQLTTKTDEATSYDVLVTENPTYTVSGEKHLNLTHRRSVFFVNQKFFVIVDEGYDTTADHNSNINVNFHLCPIENASSDVVIDEGQKDSHIYGAHTAFSDNNNIMLRTFVETANDYSASVKTTNTSNDIGQKTERKGYQVTIRKPKIVNGAARFISIIYPINDGAEAANINMTATFTDIADDEAAGTFHANGTSVKVIIDNKEYNLSYTLN</sequence>
<evidence type="ECO:0000313" key="12">
    <source>
        <dbReference type="Proteomes" id="UP000183766"/>
    </source>
</evidence>
<dbReference type="InterPro" id="IPR012480">
    <property type="entry name" value="Hepar_II_III_C"/>
</dbReference>
<name>A0A1H4FGM9_9BACE</name>
<evidence type="ECO:0000256" key="3">
    <source>
        <dbReference type="ARBA" id="ARBA00022764"/>
    </source>
</evidence>
<evidence type="ECO:0000313" key="10">
    <source>
        <dbReference type="EMBL" id="SFM68098.1"/>
    </source>
</evidence>
<evidence type="ECO:0000256" key="1">
    <source>
        <dbReference type="ARBA" id="ARBA00004418"/>
    </source>
</evidence>
<evidence type="ECO:0000313" key="11">
    <source>
        <dbReference type="Proteomes" id="UP000183040"/>
    </source>
</evidence>
<proteinExistence type="predicted"/>
<evidence type="ECO:0000259" key="6">
    <source>
        <dbReference type="Pfam" id="PF16889"/>
    </source>
</evidence>
<dbReference type="RefSeq" id="WP_004302192.1">
    <property type="nucleotide sequence ID" value="NZ_CABKPA010000034.1"/>
</dbReference>
<dbReference type="EMBL" id="WDEH01000069">
    <property type="protein sequence ID" value="KAB6130600.1"/>
    <property type="molecule type" value="Genomic_DNA"/>
</dbReference>
<gene>
    <name evidence="7" type="ORF">GA424_24430</name>
    <name evidence="8" type="ORF">GAZ43_08815</name>
    <name evidence="9" type="ORF">SAMN04487924_12010</name>
    <name evidence="10" type="ORF">SAMN05216250_108165</name>
</gene>
<dbReference type="InterPro" id="IPR054646">
    <property type="entry name" value="HepC"/>
</dbReference>
<dbReference type="PANTHER" id="PTHR39210:SF1">
    <property type="entry name" value="HEPARIN-SULFATE LYASE"/>
    <property type="match status" value="1"/>
</dbReference>
<organism evidence="9 11">
    <name type="scientific">Bacteroides xylanisolvens</name>
    <dbReference type="NCBI Taxonomy" id="371601"/>
    <lineage>
        <taxon>Bacteria</taxon>
        <taxon>Pseudomonadati</taxon>
        <taxon>Bacteroidota</taxon>
        <taxon>Bacteroidia</taxon>
        <taxon>Bacteroidales</taxon>
        <taxon>Bacteroidaceae</taxon>
        <taxon>Bacteroides</taxon>
    </lineage>
</organism>
<dbReference type="Proteomes" id="UP000487596">
    <property type="component" value="Unassembled WGS sequence"/>
</dbReference>
<dbReference type="Pfam" id="PF07940">
    <property type="entry name" value="Hepar_II_III_C"/>
    <property type="match status" value="1"/>
</dbReference>
<dbReference type="NCBIfam" id="NF045572">
    <property type="entry name" value="Hepsulflyase_bctds"/>
    <property type="match status" value="1"/>
</dbReference>
<dbReference type="PANTHER" id="PTHR39210">
    <property type="entry name" value="HEPARIN-SULFATE LYASE"/>
    <property type="match status" value="1"/>
</dbReference>
<dbReference type="Proteomes" id="UP000183040">
    <property type="component" value="Unassembled WGS sequence"/>
</dbReference>
<dbReference type="AlphaFoldDB" id="A0A1H4FGM9"/>
<feature type="domain" description="Heparin-sulfate lyase N-terminal" evidence="6">
    <location>
        <begin position="49"/>
        <end position="409"/>
    </location>
</feature>
<dbReference type="Gene3D" id="1.50.10.100">
    <property type="entry name" value="Chondroitin AC/alginate lyase"/>
    <property type="match status" value="1"/>
</dbReference>
<dbReference type="SUPFAM" id="SSF48230">
    <property type="entry name" value="Chondroitin AC/alginate lyase"/>
    <property type="match status" value="1"/>
</dbReference>
<dbReference type="Pfam" id="PF16889">
    <property type="entry name" value="Hepar_II_III_N"/>
    <property type="match status" value="1"/>
</dbReference>
<evidence type="ECO:0000313" key="7">
    <source>
        <dbReference type="EMBL" id="KAB6130600.1"/>
    </source>
</evidence>
<keyword evidence="2" id="KW-0732">Signal</keyword>
<dbReference type="EMBL" id="FOUM01000008">
    <property type="protein sequence ID" value="SFM68098.1"/>
    <property type="molecule type" value="Genomic_DNA"/>
</dbReference>